<dbReference type="Proteomes" id="UP001055072">
    <property type="component" value="Unassembled WGS sequence"/>
</dbReference>
<evidence type="ECO:0000313" key="1">
    <source>
        <dbReference type="EMBL" id="KAI0086274.1"/>
    </source>
</evidence>
<proteinExistence type="predicted"/>
<name>A0ACB8TWT9_9APHY</name>
<keyword evidence="2" id="KW-1185">Reference proteome</keyword>
<evidence type="ECO:0000313" key="2">
    <source>
        <dbReference type="Proteomes" id="UP001055072"/>
    </source>
</evidence>
<comment type="caution">
    <text evidence="1">The sequence shown here is derived from an EMBL/GenBank/DDBJ whole genome shotgun (WGS) entry which is preliminary data.</text>
</comment>
<feature type="non-terminal residue" evidence="1">
    <location>
        <position position="129"/>
    </location>
</feature>
<organism evidence="1 2">
    <name type="scientific">Irpex rosettiformis</name>
    <dbReference type="NCBI Taxonomy" id="378272"/>
    <lineage>
        <taxon>Eukaryota</taxon>
        <taxon>Fungi</taxon>
        <taxon>Dikarya</taxon>
        <taxon>Basidiomycota</taxon>
        <taxon>Agaricomycotina</taxon>
        <taxon>Agaricomycetes</taxon>
        <taxon>Polyporales</taxon>
        <taxon>Irpicaceae</taxon>
        <taxon>Irpex</taxon>
    </lineage>
</organism>
<accession>A0ACB8TWT9</accession>
<gene>
    <name evidence="1" type="ORF">BDY19DRAFT_962373</name>
</gene>
<reference evidence="1" key="1">
    <citation type="journal article" date="2021" name="Environ. Microbiol.">
        <title>Gene family expansions and transcriptome signatures uncover fungal adaptations to wood decay.</title>
        <authorList>
            <person name="Hage H."/>
            <person name="Miyauchi S."/>
            <person name="Viragh M."/>
            <person name="Drula E."/>
            <person name="Min B."/>
            <person name="Chaduli D."/>
            <person name="Navarro D."/>
            <person name="Favel A."/>
            <person name="Norest M."/>
            <person name="Lesage-Meessen L."/>
            <person name="Balint B."/>
            <person name="Merenyi Z."/>
            <person name="de Eugenio L."/>
            <person name="Morin E."/>
            <person name="Martinez A.T."/>
            <person name="Baldrian P."/>
            <person name="Stursova M."/>
            <person name="Martinez M.J."/>
            <person name="Novotny C."/>
            <person name="Magnuson J.K."/>
            <person name="Spatafora J.W."/>
            <person name="Maurice S."/>
            <person name="Pangilinan J."/>
            <person name="Andreopoulos W."/>
            <person name="LaButti K."/>
            <person name="Hundley H."/>
            <person name="Na H."/>
            <person name="Kuo A."/>
            <person name="Barry K."/>
            <person name="Lipzen A."/>
            <person name="Henrissat B."/>
            <person name="Riley R."/>
            <person name="Ahrendt S."/>
            <person name="Nagy L.G."/>
            <person name="Grigoriev I.V."/>
            <person name="Martin F."/>
            <person name="Rosso M.N."/>
        </authorList>
    </citation>
    <scope>NUCLEOTIDE SEQUENCE</scope>
    <source>
        <strain evidence="1">CBS 384.51</strain>
    </source>
</reference>
<sequence length="129" mass="14261">MRLCSMTYVTSEHLCTPPHVLSSQDKSRLSFRGESGRSSSHMGLRRDSCTDNVTHPRIYRLRMQHSHPSETEQASISSKLLHSSDARSSRAGFPPEHPAQASSLSSPIATLHNTWISDFASPCLDLITA</sequence>
<protein>
    <submittedName>
        <fullName evidence="1">Uncharacterized protein</fullName>
    </submittedName>
</protein>
<dbReference type="EMBL" id="MU274925">
    <property type="protein sequence ID" value="KAI0086274.1"/>
    <property type="molecule type" value="Genomic_DNA"/>
</dbReference>